<evidence type="ECO:0000313" key="3">
    <source>
        <dbReference type="Proteomes" id="UP001187531"/>
    </source>
</evidence>
<proteinExistence type="predicted"/>
<feature type="region of interest" description="Disordered" evidence="1">
    <location>
        <begin position="1"/>
        <end position="53"/>
    </location>
</feature>
<feature type="non-terminal residue" evidence="2">
    <location>
        <position position="53"/>
    </location>
</feature>
<evidence type="ECO:0000313" key="2">
    <source>
        <dbReference type="EMBL" id="KAK2727835.1"/>
    </source>
</evidence>
<dbReference type="EMBL" id="JAVRJZ010000001">
    <property type="protein sequence ID" value="KAK2727835.1"/>
    <property type="molecule type" value="Genomic_DNA"/>
</dbReference>
<feature type="compositionally biased region" description="Basic and acidic residues" evidence="1">
    <location>
        <begin position="1"/>
        <end position="20"/>
    </location>
</feature>
<name>A0AA88IFQ5_ARTSF</name>
<feature type="compositionally biased region" description="Polar residues" evidence="1">
    <location>
        <begin position="28"/>
        <end position="53"/>
    </location>
</feature>
<feature type="non-terminal residue" evidence="2">
    <location>
        <position position="1"/>
    </location>
</feature>
<accession>A0AA88IFQ5</accession>
<dbReference type="AlphaFoldDB" id="A0AA88IFQ5"/>
<sequence length="53" mass="5950">RRFRRNEDGNNQEDGGKDDTLIDIQIRPATNRTIRDNSSLSQPLLTPTPAGTQ</sequence>
<reference evidence="2" key="1">
    <citation type="submission" date="2023-07" db="EMBL/GenBank/DDBJ databases">
        <title>Chromosome-level genome assembly of Artemia franciscana.</title>
        <authorList>
            <person name="Jo E."/>
        </authorList>
    </citation>
    <scope>NUCLEOTIDE SEQUENCE</scope>
    <source>
        <tissue evidence="2">Whole body</tissue>
    </source>
</reference>
<organism evidence="2 3">
    <name type="scientific">Artemia franciscana</name>
    <name type="common">Brine shrimp</name>
    <name type="synonym">Artemia sanfranciscana</name>
    <dbReference type="NCBI Taxonomy" id="6661"/>
    <lineage>
        <taxon>Eukaryota</taxon>
        <taxon>Metazoa</taxon>
        <taxon>Ecdysozoa</taxon>
        <taxon>Arthropoda</taxon>
        <taxon>Crustacea</taxon>
        <taxon>Branchiopoda</taxon>
        <taxon>Anostraca</taxon>
        <taxon>Artemiidae</taxon>
        <taxon>Artemia</taxon>
    </lineage>
</organism>
<comment type="caution">
    <text evidence="2">The sequence shown here is derived from an EMBL/GenBank/DDBJ whole genome shotgun (WGS) entry which is preliminary data.</text>
</comment>
<gene>
    <name evidence="2" type="ORF">QYM36_008348</name>
</gene>
<evidence type="ECO:0000256" key="1">
    <source>
        <dbReference type="SAM" id="MobiDB-lite"/>
    </source>
</evidence>
<dbReference type="Proteomes" id="UP001187531">
    <property type="component" value="Unassembled WGS sequence"/>
</dbReference>
<keyword evidence="3" id="KW-1185">Reference proteome</keyword>
<protein>
    <submittedName>
        <fullName evidence="2">Uncharacterized protein</fullName>
    </submittedName>
</protein>